<accession>A0A0H3GDB8</accession>
<gene>
    <name evidence="4" type="ordered locus">LMRG_02554</name>
</gene>
<dbReference type="InterPro" id="IPR001647">
    <property type="entry name" value="HTH_TetR"/>
</dbReference>
<dbReference type="PANTHER" id="PTHR43479">
    <property type="entry name" value="ACREF/ENVCD OPERON REPRESSOR-RELATED"/>
    <property type="match status" value="1"/>
</dbReference>
<sequence>MNNYEKRTLSKKTAIIEAALILFGKQGFTAVSIKDIAALADVSQVSIYNYFGSKEALIGECARVIMQDTIALAEEILASEGTFTQKLERAIQLCNTEINLSLSKFISKEASKDQQFLILLVNNINSLKKDIYMKYVAAGKEAQVIDNAISDEVIQLFIDAINSLGLTVPEEELEEKQAEIIQLFLYGLIGQGRK</sequence>
<dbReference type="PROSITE" id="PS50977">
    <property type="entry name" value="HTH_TETR_2"/>
    <property type="match status" value="1"/>
</dbReference>
<proteinExistence type="predicted"/>
<dbReference type="Gene3D" id="1.10.10.60">
    <property type="entry name" value="Homeodomain-like"/>
    <property type="match status" value="1"/>
</dbReference>
<dbReference type="RefSeq" id="WP_009926120.1">
    <property type="nucleotide sequence ID" value="NC_017544.1"/>
</dbReference>
<dbReference type="Pfam" id="PF00440">
    <property type="entry name" value="TetR_N"/>
    <property type="match status" value="1"/>
</dbReference>
<dbReference type="Gene3D" id="1.10.357.10">
    <property type="entry name" value="Tetracycline Repressor, domain 2"/>
    <property type="match status" value="1"/>
</dbReference>
<protein>
    <submittedName>
        <fullName evidence="4">TetR family transcriptional regulator</fullName>
    </submittedName>
</protein>
<evidence type="ECO:0000313" key="4">
    <source>
        <dbReference type="EMBL" id="AEO06699.1"/>
    </source>
</evidence>
<feature type="DNA-binding region" description="H-T-H motif" evidence="2">
    <location>
        <begin position="32"/>
        <end position="51"/>
    </location>
</feature>
<evidence type="ECO:0000313" key="5">
    <source>
        <dbReference type="Proteomes" id="UP000001288"/>
    </source>
</evidence>
<feature type="domain" description="HTH tetR-type" evidence="3">
    <location>
        <begin position="9"/>
        <end position="69"/>
    </location>
</feature>
<reference evidence="5" key="1">
    <citation type="submission" date="2010-04" db="EMBL/GenBank/DDBJ databases">
        <title>The genome sequence of Listeria monocytogenes strain 10403S.</title>
        <authorList>
            <consortium name="The Broad Institute Genome Sequencing Platform"/>
            <consortium name="The Broad Institute Genome Sequencing Center for Infectious Disease."/>
            <person name="Borowsky M."/>
            <person name="Borodovsky M."/>
            <person name="Young S.K."/>
            <person name="Zeng Q."/>
            <person name="Koehrsen M."/>
            <person name="Fitzgerald M."/>
            <person name="Wiedmann M."/>
            <person name="Swaminathan B."/>
            <person name="Lauer P."/>
            <person name="Portnoy D."/>
            <person name="Cossart P."/>
            <person name="Buchrieser C."/>
            <person name="Higgins D."/>
            <person name="Abouelleil A."/>
            <person name="Alvarado L."/>
            <person name="Arachchi H.M."/>
            <person name="Berlin A."/>
            <person name="Borenstein D."/>
            <person name="Brown A."/>
            <person name="Chapman S.B."/>
            <person name="Chen Z."/>
            <person name="Dunbar C.D."/>
            <person name="Engels R."/>
            <person name="Freedman E."/>
            <person name="Gearin G."/>
            <person name="Gellesch M."/>
            <person name="Goldberg J."/>
            <person name="Griggs A."/>
            <person name="Gujja S."/>
            <person name="Heilman E."/>
            <person name="Heiman D."/>
            <person name="Howarth C."/>
            <person name="Jen D."/>
            <person name="Larson L."/>
            <person name="Lui A."/>
            <person name="MacDonald J."/>
            <person name="Mehta T."/>
            <person name="Montmayeur A."/>
            <person name="Neiman D."/>
            <person name="Park D."/>
            <person name="Pearson M."/>
            <person name="Priest M."/>
            <person name="Richards J."/>
            <person name="Roberts A."/>
            <person name="Saif S."/>
            <person name="Shea T."/>
            <person name="Shenoy N."/>
            <person name="Sisk P."/>
            <person name="Stolte C."/>
            <person name="Sykes S."/>
            <person name="Walk T."/>
            <person name="White J."/>
            <person name="Yandava C."/>
            <person name="Haas B."/>
            <person name="Nusbaum C."/>
            <person name="Birren B."/>
        </authorList>
    </citation>
    <scope>NUCLEOTIDE SEQUENCE [LARGE SCALE GENOMIC DNA]</scope>
    <source>
        <strain evidence="5">10403S</strain>
    </source>
</reference>
<dbReference type="GO" id="GO:0003677">
    <property type="term" value="F:DNA binding"/>
    <property type="evidence" value="ECO:0007669"/>
    <property type="project" value="UniProtKB-UniRule"/>
</dbReference>
<dbReference type="SUPFAM" id="SSF46689">
    <property type="entry name" value="Homeodomain-like"/>
    <property type="match status" value="1"/>
</dbReference>
<dbReference type="KEGG" id="lmt:LMRG_02554"/>
<evidence type="ECO:0000256" key="1">
    <source>
        <dbReference type="ARBA" id="ARBA00023125"/>
    </source>
</evidence>
<dbReference type="AlphaFoldDB" id="A0A0H3GDB8"/>
<dbReference type="EMBL" id="CP002002">
    <property type="protein sequence ID" value="AEO06699.1"/>
    <property type="molecule type" value="Genomic_DNA"/>
</dbReference>
<dbReference type="PRINTS" id="PR00455">
    <property type="entry name" value="HTHTETR"/>
</dbReference>
<evidence type="ECO:0000259" key="3">
    <source>
        <dbReference type="PROSITE" id="PS50977"/>
    </source>
</evidence>
<dbReference type="InterPro" id="IPR050624">
    <property type="entry name" value="HTH-type_Tx_Regulator"/>
</dbReference>
<evidence type="ECO:0000256" key="2">
    <source>
        <dbReference type="PROSITE-ProRule" id="PRU00335"/>
    </source>
</evidence>
<dbReference type="Proteomes" id="UP000001288">
    <property type="component" value="Chromosome"/>
</dbReference>
<organism evidence="4 5">
    <name type="scientific">Listeria monocytogenes serotype 1/2a (strain 10403S)</name>
    <dbReference type="NCBI Taxonomy" id="393133"/>
    <lineage>
        <taxon>Bacteria</taxon>
        <taxon>Bacillati</taxon>
        <taxon>Bacillota</taxon>
        <taxon>Bacilli</taxon>
        <taxon>Bacillales</taxon>
        <taxon>Listeriaceae</taxon>
        <taxon>Listeria</taxon>
    </lineage>
</organism>
<keyword evidence="1 2" id="KW-0238">DNA-binding</keyword>
<name>A0A0H3GDB8_LISM4</name>
<dbReference type="PANTHER" id="PTHR43479:SF21">
    <property type="entry name" value="TRANSCRIPTIONAL REGULATOR, TETR FAMILY"/>
    <property type="match status" value="1"/>
</dbReference>
<dbReference type="HOGENOM" id="CLU_069356_30_2_9"/>
<dbReference type="InterPro" id="IPR009057">
    <property type="entry name" value="Homeodomain-like_sf"/>
</dbReference>